<protein>
    <submittedName>
        <fullName evidence="7">RNA polymerase sigma-70 factor (ECF subfamily)</fullName>
    </submittedName>
</protein>
<evidence type="ECO:0000256" key="1">
    <source>
        <dbReference type="ARBA" id="ARBA00010641"/>
    </source>
</evidence>
<dbReference type="SUPFAM" id="SSF88946">
    <property type="entry name" value="Sigma2 domain of RNA polymerase sigma factors"/>
    <property type="match status" value="1"/>
</dbReference>
<dbReference type="InterPro" id="IPR007627">
    <property type="entry name" value="RNA_pol_sigma70_r2"/>
</dbReference>
<sequence length="198" mass="23132">MFDLLNNERELLLQIASGDEAAFTQLMRAKHVGVYHAVLRLTGDQWMAEEVVQDLFLKVWMKRTHLPLLDNFTAWLNTVAENMALNVIKQSLRKKNDVKSWVADFYKEVNQEEMQENALTDLLQQAVQHLSPRQREAYRLIKEQGYKREEAAMQMNVSPETVKTHLEQAMRNIRTYCTSRLDKSIPIILILAEAKKFL</sequence>
<dbReference type="InterPro" id="IPR013324">
    <property type="entry name" value="RNA_pol_sigma_r3/r4-like"/>
</dbReference>
<gene>
    <name evidence="7" type="ORF">EV199_2485</name>
</gene>
<dbReference type="PANTHER" id="PTHR43133">
    <property type="entry name" value="RNA POLYMERASE ECF-TYPE SIGMA FACTO"/>
    <property type="match status" value="1"/>
</dbReference>
<dbReference type="GO" id="GO:0006352">
    <property type="term" value="P:DNA-templated transcription initiation"/>
    <property type="evidence" value="ECO:0007669"/>
    <property type="project" value="InterPro"/>
</dbReference>
<evidence type="ECO:0000256" key="2">
    <source>
        <dbReference type="ARBA" id="ARBA00023015"/>
    </source>
</evidence>
<keyword evidence="4" id="KW-0804">Transcription</keyword>
<dbReference type="Pfam" id="PF04542">
    <property type="entry name" value="Sigma70_r2"/>
    <property type="match status" value="1"/>
</dbReference>
<keyword evidence="8" id="KW-1185">Reference proteome</keyword>
<evidence type="ECO:0000259" key="6">
    <source>
        <dbReference type="Pfam" id="PF08281"/>
    </source>
</evidence>
<dbReference type="InterPro" id="IPR039425">
    <property type="entry name" value="RNA_pol_sigma-70-like"/>
</dbReference>
<dbReference type="OrthoDB" id="799938at2"/>
<organism evidence="7 8">
    <name type="scientific">Pseudobacter ginsenosidimutans</name>
    <dbReference type="NCBI Taxonomy" id="661488"/>
    <lineage>
        <taxon>Bacteria</taxon>
        <taxon>Pseudomonadati</taxon>
        <taxon>Bacteroidota</taxon>
        <taxon>Chitinophagia</taxon>
        <taxon>Chitinophagales</taxon>
        <taxon>Chitinophagaceae</taxon>
        <taxon>Pseudobacter</taxon>
    </lineage>
</organism>
<dbReference type="Pfam" id="PF08281">
    <property type="entry name" value="Sigma70_r4_2"/>
    <property type="match status" value="1"/>
</dbReference>
<dbReference type="Gene3D" id="1.10.1740.10">
    <property type="match status" value="1"/>
</dbReference>
<dbReference type="GO" id="GO:0003677">
    <property type="term" value="F:DNA binding"/>
    <property type="evidence" value="ECO:0007669"/>
    <property type="project" value="InterPro"/>
</dbReference>
<keyword evidence="2" id="KW-0805">Transcription regulation</keyword>
<evidence type="ECO:0000256" key="3">
    <source>
        <dbReference type="ARBA" id="ARBA00023082"/>
    </source>
</evidence>
<evidence type="ECO:0000256" key="4">
    <source>
        <dbReference type="ARBA" id="ARBA00023163"/>
    </source>
</evidence>
<comment type="caution">
    <text evidence="7">The sequence shown here is derived from an EMBL/GenBank/DDBJ whole genome shotgun (WGS) entry which is preliminary data.</text>
</comment>
<feature type="domain" description="RNA polymerase sigma-70 region 2" evidence="5">
    <location>
        <begin position="33"/>
        <end position="90"/>
    </location>
</feature>
<dbReference type="Gene3D" id="1.10.10.10">
    <property type="entry name" value="Winged helix-like DNA-binding domain superfamily/Winged helix DNA-binding domain"/>
    <property type="match status" value="1"/>
</dbReference>
<dbReference type="InterPro" id="IPR014284">
    <property type="entry name" value="RNA_pol_sigma-70_dom"/>
</dbReference>
<comment type="similarity">
    <text evidence="1">Belongs to the sigma-70 factor family. ECF subfamily.</text>
</comment>
<dbReference type="SUPFAM" id="SSF88659">
    <property type="entry name" value="Sigma3 and sigma4 domains of RNA polymerase sigma factors"/>
    <property type="match status" value="1"/>
</dbReference>
<evidence type="ECO:0000313" key="8">
    <source>
        <dbReference type="Proteomes" id="UP000293874"/>
    </source>
</evidence>
<evidence type="ECO:0000313" key="7">
    <source>
        <dbReference type="EMBL" id="RZS76599.1"/>
    </source>
</evidence>
<dbReference type="Proteomes" id="UP000293874">
    <property type="component" value="Unassembled WGS sequence"/>
</dbReference>
<name>A0A4Q7N6B1_9BACT</name>
<dbReference type="EMBL" id="SGXA01000001">
    <property type="protein sequence ID" value="RZS76599.1"/>
    <property type="molecule type" value="Genomic_DNA"/>
</dbReference>
<proteinExistence type="inferred from homology"/>
<dbReference type="GO" id="GO:0016987">
    <property type="term" value="F:sigma factor activity"/>
    <property type="evidence" value="ECO:0007669"/>
    <property type="project" value="UniProtKB-KW"/>
</dbReference>
<reference evidence="7 8" key="1">
    <citation type="submission" date="2019-02" db="EMBL/GenBank/DDBJ databases">
        <title>Genomic Encyclopedia of Type Strains, Phase IV (KMG-IV): sequencing the most valuable type-strain genomes for metagenomic binning, comparative biology and taxonomic classification.</title>
        <authorList>
            <person name="Goeker M."/>
        </authorList>
    </citation>
    <scope>NUCLEOTIDE SEQUENCE [LARGE SCALE GENOMIC DNA]</scope>
    <source>
        <strain evidence="7 8">DSM 18116</strain>
    </source>
</reference>
<dbReference type="NCBIfam" id="TIGR02937">
    <property type="entry name" value="sigma70-ECF"/>
    <property type="match status" value="1"/>
</dbReference>
<dbReference type="InterPro" id="IPR036388">
    <property type="entry name" value="WH-like_DNA-bd_sf"/>
</dbReference>
<evidence type="ECO:0000259" key="5">
    <source>
        <dbReference type="Pfam" id="PF04542"/>
    </source>
</evidence>
<dbReference type="InterPro" id="IPR013249">
    <property type="entry name" value="RNA_pol_sigma70_r4_t2"/>
</dbReference>
<accession>A0A4Q7N6B1</accession>
<dbReference type="RefSeq" id="WP_130540894.1">
    <property type="nucleotide sequence ID" value="NZ_CP042431.1"/>
</dbReference>
<dbReference type="PANTHER" id="PTHR43133:SF46">
    <property type="entry name" value="RNA POLYMERASE SIGMA-70 FACTOR ECF SUBFAMILY"/>
    <property type="match status" value="1"/>
</dbReference>
<dbReference type="AlphaFoldDB" id="A0A4Q7N6B1"/>
<feature type="domain" description="RNA polymerase sigma factor 70 region 4 type 2" evidence="6">
    <location>
        <begin position="122"/>
        <end position="172"/>
    </location>
</feature>
<keyword evidence="3" id="KW-0731">Sigma factor</keyword>
<dbReference type="InterPro" id="IPR013325">
    <property type="entry name" value="RNA_pol_sigma_r2"/>
</dbReference>